<comment type="caution">
    <text evidence="6">The sequence shown here is derived from an EMBL/GenBank/DDBJ whole genome shotgun (WGS) entry which is preliminary data.</text>
</comment>
<dbReference type="PROSITE" id="PS50089">
    <property type="entry name" value="ZF_RING_2"/>
    <property type="match status" value="1"/>
</dbReference>
<dbReference type="Proteomes" id="UP000283509">
    <property type="component" value="Unassembled WGS sequence"/>
</dbReference>
<organism evidence="6 7">
    <name type="scientific">Penaeus vannamei</name>
    <name type="common">Whiteleg shrimp</name>
    <name type="synonym">Litopenaeus vannamei</name>
    <dbReference type="NCBI Taxonomy" id="6689"/>
    <lineage>
        <taxon>Eukaryota</taxon>
        <taxon>Metazoa</taxon>
        <taxon>Ecdysozoa</taxon>
        <taxon>Arthropoda</taxon>
        <taxon>Crustacea</taxon>
        <taxon>Multicrustacea</taxon>
        <taxon>Malacostraca</taxon>
        <taxon>Eumalacostraca</taxon>
        <taxon>Eucarida</taxon>
        <taxon>Decapoda</taxon>
        <taxon>Dendrobranchiata</taxon>
        <taxon>Penaeoidea</taxon>
        <taxon>Penaeidae</taxon>
        <taxon>Penaeus</taxon>
    </lineage>
</organism>
<evidence type="ECO:0000256" key="3">
    <source>
        <dbReference type="PROSITE-ProRule" id="PRU00175"/>
    </source>
</evidence>
<proteinExistence type="predicted"/>
<dbReference type="STRING" id="6689.A0A3R7MP93"/>
<keyword evidence="1 3" id="KW-0863">Zinc-finger</keyword>
<dbReference type="GO" id="GO:0008270">
    <property type="term" value="F:zinc ion binding"/>
    <property type="evidence" value="ECO:0007669"/>
    <property type="project" value="UniProtKB-KW"/>
</dbReference>
<keyword evidence="7" id="KW-1185">Reference proteome</keyword>
<evidence type="ECO:0000256" key="1">
    <source>
        <dbReference type="ARBA" id="ARBA00022771"/>
    </source>
</evidence>
<gene>
    <name evidence="6" type="ORF">C7M84_024499</name>
</gene>
<dbReference type="PANTHER" id="PTHR14879:SF5">
    <property type="entry name" value="RING-TYPE DOMAIN-CONTAINING PROTEIN"/>
    <property type="match status" value="1"/>
</dbReference>
<protein>
    <submittedName>
        <fullName evidence="6">Putative baculoviral IAP repeat-containing protein 7</fullName>
    </submittedName>
</protein>
<feature type="domain" description="RING-type" evidence="5">
    <location>
        <begin position="135"/>
        <end position="170"/>
    </location>
</feature>
<reference evidence="6 7" key="2">
    <citation type="submission" date="2019-01" db="EMBL/GenBank/DDBJ databases">
        <title>The decoding of complex shrimp genome reveals the adaptation for benthos swimmer, frequently molting mechanism and breeding impact on genome.</title>
        <authorList>
            <person name="Sun Y."/>
            <person name="Gao Y."/>
            <person name="Yu Y."/>
        </authorList>
    </citation>
    <scope>NUCLEOTIDE SEQUENCE [LARGE SCALE GENOMIC DNA]</scope>
    <source>
        <tissue evidence="6">Muscle</tissue>
    </source>
</reference>
<evidence type="ECO:0000256" key="4">
    <source>
        <dbReference type="SAM" id="Coils"/>
    </source>
</evidence>
<dbReference type="Gene3D" id="3.30.40.10">
    <property type="entry name" value="Zinc/RING finger domain, C3HC4 (zinc finger)"/>
    <property type="match status" value="1"/>
</dbReference>
<keyword evidence="2" id="KW-0862">Zinc</keyword>
<accession>A0A3R7MP93</accession>
<dbReference type="EMBL" id="QCYY01000844">
    <property type="protein sequence ID" value="ROT82333.1"/>
    <property type="molecule type" value="Genomic_DNA"/>
</dbReference>
<feature type="coiled-coil region" evidence="4">
    <location>
        <begin position="105"/>
        <end position="132"/>
    </location>
</feature>
<dbReference type="InterPro" id="IPR013083">
    <property type="entry name" value="Znf_RING/FYVE/PHD"/>
</dbReference>
<dbReference type="SMART" id="SM00184">
    <property type="entry name" value="RING"/>
    <property type="match status" value="1"/>
</dbReference>
<evidence type="ECO:0000259" key="5">
    <source>
        <dbReference type="PROSITE" id="PS50089"/>
    </source>
</evidence>
<reference evidence="6 7" key="1">
    <citation type="submission" date="2018-04" db="EMBL/GenBank/DDBJ databases">
        <authorList>
            <person name="Zhang X."/>
            <person name="Yuan J."/>
            <person name="Li F."/>
            <person name="Xiang J."/>
        </authorList>
    </citation>
    <scope>NUCLEOTIDE SEQUENCE [LARGE SCALE GENOMIC DNA]</scope>
    <source>
        <tissue evidence="6">Muscle</tissue>
    </source>
</reference>
<evidence type="ECO:0000313" key="7">
    <source>
        <dbReference type="Proteomes" id="UP000283509"/>
    </source>
</evidence>
<keyword evidence="1 3" id="KW-0479">Metal-binding</keyword>
<evidence type="ECO:0000313" key="6">
    <source>
        <dbReference type="EMBL" id="ROT82333.1"/>
    </source>
</evidence>
<dbReference type="InterPro" id="IPR001841">
    <property type="entry name" value="Znf_RING"/>
</dbReference>
<dbReference type="InterPro" id="IPR051728">
    <property type="entry name" value="RING-FYVE_E3_ubiquitin-ligase"/>
</dbReference>
<name>A0A3R7MP93_PENVA</name>
<evidence type="ECO:0000256" key="2">
    <source>
        <dbReference type="ARBA" id="ARBA00022833"/>
    </source>
</evidence>
<dbReference type="SUPFAM" id="SSF57850">
    <property type="entry name" value="RING/U-box"/>
    <property type="match status" value="1"/>
</dbReference>
<keyword evidence="4" id="KW-0175">Coiled coil</keyword>
<dbReference type="PANTHER" id="PTHR14879">
    <property type="entry name" value="CASPASE REGULATOR, RING FINGER DOMAIN-CONTAINING"/>
    <property type="match status" value="1"/>
</dbReference>
<sequence>MYCTFPIRVSHYERVSTYIYIYIAACVSFRSHTTLPSRRRACDNTRGTSLFSLRQDFCAEEWQLPLIPDSFSCQLVVSGTPSSVCVILLAAAEMDHDGISALSSVHAASTSLAELEAEKARLKTRLEETREALVCRVCLDRPVAAVFMPCAHLSTCHSCSASLTMCPLCRTPIHYAAAVIID</sequence>
<dbReference type="OrthoDB" id="10037309at2759"/>
<dbReference type="AlphaFoldDB" id="A0A3R7MP93"/>
<dbReference type="Pfam" id="PF13920">
    <property type="entry name" value="zf-C3HC4_3"/>
    <property type="match status" value="1"/>
</dbReference>